<dbReference type="RefSeq" id="WP_166269300.1">
    <property type="nucleotide sequence ID" value="NZ_CP048029.1"/>
</dbReference>
<accession>A0A6G7V9Z4</accession>
<evidence type="ECO:0000256" key="1">
    <source>
        <dbReference type="ARBA" id="ARBA00022837"/>
    </source>
</evidence>
<feature type="domain" description="DUF4214" evidence="2">
    <location>
        <begin position="46"/>
        <end position="104"/>
    </location>
</feature>
<organism evidence="3 4">
    <name type="scientific">Caldichromatium japonicum</name>
    <dbReference type="NCBI Taxonomy" id="2699430"/>
    <lineage>
        <taxon>Bacteria</taxon>
        <taxon>Pseudomonadati</taxon>
        <taxon>Pseudomonadota</taxon>
        <taxon>Gammaproteobacteria</taxon>
        <taxon>Chromatiales</taxon>
        <taxon>Chromatiaceae</taxon>
        <taxon>Caldichromatium</taxon>
    </lineage>
</organism>
<proteinExistence type="predicted"/>
<dbReference type="Gene3D" id="2.150.10.10">
    <property type="entry name" value="Serralysin-like metalloprotease, C-terminal"/>
    <property type="match status" value="1"/>
</dbReference>
<dbReference type="SUPFAM" id="SSF51120">
    <property type="entry name" value="beta-Roll"/>
    <property type="match status" value="1"/>
</dbReference>
<evidence type="ECO:0000313" key="3">
    <source>
        <dbReference type="EMBL" id="QIK36804.1"/>
    </source>
</evidence>
<dbReference type="KEGG" id="cjap:GWK36_00975"/>
<keyword evidence="1" id="KW-0106">Calcium</keyword>
<dbReference type="GO" id="GO:0005509">
    <property type="term" value="F:calcium ion binding"/>
    <property type="evidence" value="ECO:0007669"/>
    <property type="project" value="InterPro"/>
</dbReference>
<sequence>MPSIYENQVYVMFIGYFGRPPSPTGLEYYTGLMEQSGGNWRILVDDFYNSDESQQLFGNKSIEQQVNQVFLNLFGRNAAPAGLNYWSLQVMNGVVSLPELAYTIAYNAANQDLAVRDAKIQTAKLWVTALDSAEEILAYGTEAGRQAARDFMATVTTATPKTQGEVDAGVEQMVQSGGGGNPGKTLQLTINPDMPPGTSGDDVFNGVKDSLGNVTFQSFDQLDGGDGNDTLIAQGIDTLTTNVTTLKNIETLHLVGARVASAYLDLTNTTGIKKIISEAPTANYTVKGIAAGIERIDVIAPVSATKNQAFNFQSGAVSGASDALTVGLQSLGTAGARTIFLQPVTGTNGFETLTLELTGGASGKDGTFVKIDDGTATTLATVNITGSAKGAIDLTTPATATTVKVDNSAGVVVNLAYAKDITVTGGDGDDEFQFKGTLNTKDVVDGGKGTDIVAANGAQFAAFTTTASNLTGIEGIRIQDNAKATIDVSLFGVNFVRVADRGAGTLTLNNLASGSTIRFDDDATAANVLSVKNAANGKADSLSLDLRSAQTTGANGVTATANDVETINVTTDKAANAAILTLTDNDAAGKGYGLTVNLTGQKDLTFVLTSNHATNVVDGSKMTGALTADLTAVTGGPATLQGGSGADVLTGGAGADTLTGNGGKDWFVFNNFGAADTLTDFSATADDLYLDVKGVAFNAAMTPNGIKVGTAVKIWNTAGANVAALTMAVSNTIGMAASFTAMALFIAANKAALSAKVIAAVTANDARGVAFGRVGNTLYAVYVGDTMTATSMGTTIAAVRTIAKVGAGFTAADLFLF</sequence>
<dbReference type="Pfam" id="PF13946">
    <property type="entry name" value="DUF4214"/>
    <property type="match status" value="1"/>
</dbReference>
<reference evidence="4" key="1">
    <citation type="submission" date="2020-01" db="EMBL/GenBank/DDBJ databases">
        <title>Caldichromatium gen. nov., sp. nov., a thermophilic purple sulfur bacterium member of the family Chromatiaceae isolated from Nakabusa hot spring, Japan.</title>
        <authorList>
            <person name="Saini M.K."/>
            <person name="Hanada S."/>
            <person name="Tank M."/>
        </authorList>
    </citation>
    <scope>NUCLEOTIDE SEQUENCE [LARGE SCALE GENOMIC DNA]</scope>
    <source>
        <strain evidence="4">No.7</strain>
    </source>
</reference>
<gene>
    <name evidence="3" type="ORF">GWK36_00975</name>
</gene>
<dbReference type="InterPro" id="IPR011049">
    <property type="entry name" value="Serralysin-like_metalloprot_C"/>
</dbReference>
<dbReference type="Proteomes" id="UP000502699">
    <property type="component" value="Chromosome"/>
</dbReference>
<evidence type="ECO:0000313" key="4">
    <source>
        <dbReference type="Proteomes" id="UP000502699"/>
    </source>
</evidence>
<dbReference type="InterPro" id="IPR025282">
    <property type="entry name" value="DUF4214"/>
</dbReference>
<name>A0A6G7V9Z4_9GAMM</name>
<keyword evidence="4" id="KW-1185">Reference proteome</keyword>
<dbReference type="InterPro" id="IPR001343">
    <property type="entry name" value="Hemolysn_Ca-bd"/>
</dbReference>
<dbReference type="AlphaFoldDB" id="A0A6G7V9Z4"/>
<protein>
    <submittedName>
        <fullName evidence="3">DUF4214 domain-containing protein</fullName>
    </submittedName>
</protein>
<dbReference type="Pfam" id="PF00353">
    <property type="entry name" value="HemolysinCabind"/>
    <property type="match status" value="2"/>
</dbReference>
<evidence type="ECO:0000259" key="2">
    <source>
        <dbReference type="Pfam" id="PF13946"/>
    </source>
</evidence>
<dbReference type="EMBL" id="CP048029">
    <property type="protein sequence ID" value="QIK36804.1"/>
    <property type="molecule type" value="Genomic_DNA"/>
</dbReference>
<dbReference type="PRINTS" id="PR00313">
    <property type="entry name" value="CABNDNGRPT"/>
</dbReference>